<feature type="signal peptide" evidence="2">
    <location>
        <begin position="1"/>
        <end position="25"/>
    </location>
</feature>
<evidence type="ECO:0000256" key="1">
    <source>
        <dbReference type="SAM" id="MobiDB-lite"/>
    </source>
</evidence>
<keyword evidence="4" id="KW-1185">Reference proteome</keyword>
<dbReference type="Proteomes" id="UP001500886">
    <property type="component" value="Unassembled WGS sequence"/>
</dbReference>
<evidence type="ECO:0000256" key="2">
    <source>
        <dbReference type="SAM" id="SignalP"/>
    </source>
</evidence>
<evidence type="ECO:0000313" key="4">
    <source>
        <dbReference type="Proteomes" id="UP001500886"/>
    </source>
</evidence>
<protein>
    <submittedName>
        <fullName evidence="3">Uncharacterized protein</fullName>
    </submittedName>
</protein>
<dbReference type="EMBL" id="BAAASL010000011">
    <property type="protein sequence ID" value="GAA2718247.1"/>
    <property type="molecule type" value="Genomic_DNA"/>
</dbReference>
<reference evidence="3 4" key="1">
    <citation type="journal article" date="2019" name="Int. J. Syst. Evol. Microbiol.">
        <title>The Global Catalogue of Microorganisms (GCM) 10K type strain sequencing project: providing services to taxonomists for standard genome sequencing and annotation.</title>
        <authorList>
            <consortium name="The Broad Institute Genomics Platform"/>
            <consortium name="The Broad Institute Genome Sequencing Center for Infectious Disease"/>
            <person name="Wu L."/>
            <person name="Ma J."/>
        </authorList>
    </citation>
    <scope>NUCLEOTIDE SEQUENCE [LARGE SCALE GENOMIC DNA]</scope>
    <source>
        <strain evidence="3 4">JCM 4542</strain>
    </source>
</reference>
<dbReference type="PROSITE" id="PS51257">
    <property type="entry name" value="PROKAR_LIPOPROTEIN"/>
    <property type="match status" value="1"/>
</dbReference>
<dbReference type="RefSeq" id="WP_344436100.1">
    <property type="nucleotide sequence ID" value="NZ_BAAASL010000011.1"/>
</dbReference>
<name>A0ABN3TTE9_9ACTN</name>
<proteinExistence type="predicted"/>
<evidence type="ECO:0000313" key="3">
    <source>
        <dbReference type="EMBL" id="GAA2718247.1"/>
    </source>
</evidence>
<sequence>MRRTAVMTLGTAAVLGLLTGPPAPAVGSCPGRDEGREPAPSPRPGTERNACCRPAATASRPTGS</sequence>
<accession>A0ABN3TTE9</accession>
<feature type="chain" id="PRO_5046176322" evidence="2">
    <location>
        <begin position="26"/>
        <end position="64"/>
    </location>
</feature>
<gene>
    <name evidence="3" type="ORF">GCM10010315_33340</name>
</gene>
<feature type="region of interest" description="Disordered" evidence="1">
    <location>
        <begin position="17"/>
        <end position="64"/>
    </location>
</feature>
<organism evidence="3 4">
    <name type="scientific">Streptomyces luteosporeus</name>
    <dbReference type="NCBI Taxonomy" id="173856"/>
    <lineage>
        <taxon>Bacteria</taxon>
        <taxon>Bacillati</taxon>
        <taxon>Actinomycetota</taxon>
        <taxon>Actinomycetes</taxon>
        <taxon>Kitasatosporales</taxon>
        <taxon>Streptomycetaceae</taxon>
        <taxon>Streptomyces</taxon>
    </lineage>
</organism>
<comment type="caution">
    <text evidence="3">The sequence shown here is derived from an EMBL/GenBank/DDBJ whole genome shotgun (WGS) entry which is preliminary data.</text>
</comment>
<keyword evidence="2" id="KW-0732">Signal</keyword>